<protein>
    <submittedName>
        <fullName evidence="2">Uncharacterized protein</fullName>
    </submittedName>
</protein>
<keyword evidence="1" id="KW-0472">Membrane</keyword>
<reference evidence="2 3" key="1">
    <citation type="submission" date="2019-02" db="EMBL/GenBank/DDBJ databases">
        <title>Deep-cultivation of Planctomycetes and their phenomic and genomic characterization uncovers novel biology.</title>
        <authorList>
            <person name="Wiegand S."/>
            <person name="Jogler M."/>
            <person name="Boedeker C."/>
            <person name="Pinto D."/>
            <person name="Vollmers J."/>
            <person name="Rivas-Marin E."/>
            <person name="Kohn T."/>
            <person name="Peeters S.H."/>
            <person name="Heuer A."/>
            <person name="Rast P."/>
            <person name="Oberbeckmann S."/>
            <person name="Bunk B."/>
            <person name="Jeske O."/>
            <person name="Meyerdierks A."/>
            <person name="Storesund J.E."/>
            <person name="Kallscheuer N."/>
            <person name="Luecker S."/>
            <person name="Lage O.M."/>
            <person name="Pohl T."/>
            <person name="Merkel B.J."/>
            <person name="Hornburger P."/>
            <person name="Mueller R.-W."/>
            <person name="Bruemmer F."/>
            <person name="Labrenz M."/>
            <person name="Spormann A.M."/>
            <person name="Op den Camp H."/>
            <person name="Overmann J."/>
            <person name="Amann R."/>
            <person name="Jetten M.S.M."/>
            <person name="Mascher T."/>
            <person name="Medema M.H."/>
            <person name="Devos D.P."/>
            <person name="Kaster A.-K."/>
            <person name="Ovreas L."/>
            <person name="Rohde M."/>
            <person name="Galperin M.Y."/>
            <person name="Jogler C."/>
        </authorList>
    </citation>
    <scope>NUCLEOTIDE SEQUENCE [LARGE SCALE GENOMIC DNA]</scope>
    <source>
        <strain evidence="2 3">ETA_A8</strain>
    </source>
</reference>
<dbReference type="EMBL" id="CP036274">
    <property type="protein sequence ID" value="QDU26142.1"/>
    <property type="molecule type" value="Genomic_DNA"/>
</dbReference>
<evidence type="ECO:0000313" key="3">
    <source>
        <dbReference type="Proteomes" id="UP000315017"/>
    </source>
</evidence>
<feature type="transmembrane region" description="Helical" evidence="1">
    <location>
        <begin position="118"/>
        <end position="139"/>
    </location>
</feature>
<gene>
    <name evidence="2" type="ORF">ETAA8_12160</name>
</gene>
<feature type="transmembrane region" description="Helical" evidence="1">
    <location>
        <begin position="34"/>
        <end position="52"/>
    </location>
</feature>
<organism evidence="2 3">
    <name type="scientific">Anatilimnocola aggregata</name>
    <dbReference type="NCBI Taxonomy" id="2528021"/>
    <lineage>
        <taxon>Bacteria</taxon>
        <taxon>Pseudomonadati</taxon>
        <taxon>Planctomycetota</taxon>
        <taxon>Planctomycetia</taxon>
        <taxon>Pirellulales</taxon>
        <taxon>Pirellulaceae</taxon>
        <taxon>Anatilimnocola</taxon>
    </lineage>
</organism>
<sequence length="202" mass="22507">MKKAVMNRSLAVELLILAVLVTLGAGVRIVLGPHYPNFAPVAAISLFAGYFFSRTWVALLAPWLSMTISDAVIGGYEWQMMIVVYAMLMLPIAASYWLRQSLRIERSAGTKSIIYSVLALISGSLVSSVLFFLVTNFVWPWSDLYPHTLAGLMHSYQQALPFFRNTLYGDLFFACLLFGSYAFAVSAGWVRETSAERELVRA</sequence>
<dbReference type="Pfam" id="PF20221">
    <property type="entry name" value="DUF6580"/>
    <property type="match status" value="1"/>
</dbReference>
<accession>A0A517Y7L7</accession>
<feature type="transmembrane region" description="Helical" evidence="1">
    <location>
        <begin position="171"/>
        <end position="190"/>
    </location>
</feature>
<feature type="transmembrane region" description="Helical" evidence="1">
    <location>
        <begin position="82"/>
        <end position="98"/>
    </location>
</feature>
<dbReference type="Proteomes" id="UP000315017">
    <property type="component" value="Chromosome"/>
</dbReference>
<name>A0A517Y7L7_9BACT</name>
<proteinExistence type="predicted"/>
<evidence type="ECO:0000313" key="2">
    <source>
        <dbReference type="EMBL" id="QDU26142.1"/>
    </source>
</evidence>
<keyword evidence="1" id="KW-0812">Transmembrane</keyword>
<dbReference type="KEGG" id="aagg:ETAA8_12160"/>
<dbReference type="InterPro" id="IPR046487">
    <property type="entry name" value="DUF6580"/>
</dbReference>
<keyword evidence="3" id="KW-1185">Reference proteome</keyword>
<dbReference type="AlphaFoldDB" id="A0A517Y7L7"/>
<keyword evidence="1" id="KW-1133">Transmembrane helix</keyword>
<evidence type="ECO:0000256" key="1">
    <source>
        <dbReference type="SAM" id="Phobius"/>
    </source>
</evidence>